<keyword evidence="3 5" id="KW-0489">Methyltransferase</keyword>
<dbReference type="InParanoid" id="A0A2J7QW40"/>
<dbReference type="GO" id="GO:0016279">
    <property type="term" value="F:protein-lysine N-methyltransferase activity"/>
    <property type="evidence" value="ECO:0007669"/>
    <property type="project" value="UniProtKB-UniRule"/>
</dbReference>
<evidence type="ECO:0000256" key="1">
    <source>
        <dbReference type="ARBA" id="ARBA00004496"/>
    </source>
</evidence>
<dbReference type="STRING" id="105785.A0A2J7QW40"/>
<evidence type="ECO:0000256" key="5">
    <source>
        <dbReference type="HAMAP-Rule" id="MF_03187"/>
    </source>
</evidence>
<name>A0A2J7QW40_9NEOP</name>
<comment type="subcellular location">
    <subcellularLocation>
        <location evidence="1 5">Cytoplasm</location>
    </subcellularLocation>
</comment>
<sequence length="216" mass="25036">MSDSDDDCPRLSTEALQALQEFYVQQAENDEKLRSLLEGKEVSPQNIQFPEDWQLSQFWYDDETAEYLSREALRASGPTGKIALISCPTLYNKLKSKAHSNQVTLFEFDKRFAIYGEDFISYDYNAPLDIPRHFHGQFDVVVADPPFLSEECLIKIAETVKFLAKHKIILCTGAKMKYLAMMMLNVRKCEFEPHHKNNLANEFYCYTNYDTVIDTE</sequence>
<comment type="function">
    <text evidence="5">S-adenosyl-L-methionine-dependent protein-lysine N-methyltransferase that methylates elongation factor 1-alpha.</text>
</comment>
<dbReference type="EC" id="2.1.1.-" evidence="5"/>
<keyword evidence="7" id="KW-1185">Reference proteome</keyword>
<organism evidence="6 7">
    <name type="scientific">Cryptotermes secundus</name>
    <dbReference type="NCBI Taxonomy" id="105785"/>
    <lineage>
        <taxon>Eukaryota</taxon>
        <taxon>Metazoa</taxon>
        <taxon>Ecdysozoa</taxon>
        <taxon>Arthropoda</taxon>
        <taxon>Hexapoda</taxon>
        <taxon>Insecta</taxon>
        <taxon>Pterygota</taxon>
        <taxon>Neoptera</taxon>
        <taxon>Polyneoptera</taxon>
        <taxon>Dictyoptera</taxon>
        <taxon>Blattodea</taxon>
        <taxon>Blattoidea</taxon>
        <taxon>Termitoidae</taxon>
        <taxon>Kalotermitidae</taxon>
        <taxon>Cryptotermitinae</taxon>
        <taxon>Cryptotermes</taxon>
    </lineage>
</organism>
<reference evidence="6 7" key="1">
    <citation type="submission" date="2017-12" db="EMBL/GenBank/DDBJ databases">
        <title>Hemimetabolous genomes reveal molecular basis of termite eusociality.</title>
        <authorList>
            <person name="Harrison M.C."/>
            <person name="Jongepier E."/>
            <person name="Robertson H.M."/>
            <person name="Arning N."/>
            <person name="Bitard-Feildel T."/>
            <person name="Chao H."/>
            <person name="Childers C.P."/>
            <person name="Dinh H."/>
            <person name="Doddapaneni H."/>
            <person name="Dugan S."/>
            <person name="Gowin J."/>
            <person name="Greiner C."/>
            <person name="Han Y."/>
            <person name="Hu H."/>
            <person name="Hughes D.S.T."/>
            <person name="Huylmans A.-K."/>
            <person name="Kemena C."/>
            <person name="Kremer L.P.M."/>
            <person name="Lee S.L."/>
            <person name="Lopez-Ezquerra A."/>
            <person name="Mallet L."/>
            <person name="Monroy-Kuhn J.M."/>
            <person name="Moser A."/>
            <person name="Murali S.C."/>
            <person name="Muzny D.M."/>
            <person name="Otani S."/>
            <person name="Piulachs M.-D."/>
            <person name="Poelchau M."/>
            <person name="Qu J."/>
            <person name="Schaub F."/>
            <person name="Wada-Katsumata A."/>
            <person name="Worley K.C."/>
            <person name="Xie Q."/>
            <person name="Ylla G."/>
            <person name="Poulsen M."/>
            <person name="Gibbs R.A."/>
            <person name="Schal C."/>
            <person name="Richards S."/>
            <person name="Belles X."/>
            <person name="Korb J."/>
            <person name="Bornberg-Bauer E."/>
        </authorList>
    </citation>
    <scope>NUCLEOTIDE SEQUENCE [LARGE SCALE GENOMIC DNA]</scope>
    <source>
        <tissue evidence="6">Whole body</tissue>
    </source>
</reference>
<dbReference type="EMBL" id="NEVH01009768">
    <property type="protein sequence ID" value="PNF32809.1"/>
    <property type="molecule type" value="Genomic_DNA"/>
</dbReference>
<dbReference type="InterPro" id="IPR019369">
    <property type="entry name" value="Efm5/EEF1AKMT1"/>
</dbReference>
<keyword evidence="2 5" id="KW-0963">Cytoplasm</keyword>
<dbReference type="PANTHER" id="PTHR13200">
    <property type="entry name" value="EEF1A LYSINE METHYLTRANSFERASE 1"/>
    <property type="match status" value="1"/>
</dbReference>
<dbReference type="InterPro" id="IPR002052">
    <property type="entry name" value="DNA_methylase_N6_adenine_CS"/>
</dbReference>
<dbReference type="GO" id="GO:0032259">
    <property type="term" value="P:methylation"/>
    <property type="evidence" value="ECO:0007669"/>
    <property type="project" value="UniProtKB-KW"/>
</dbReference>
<dbReference type="FunCoup" id="A0A2J7QW40">
    <property type="interactions" value="859"/>
</dbReference>
<evidence type="ECO:0000313" key="7">
    <source>
        <dbReference type="Proteomes" id="UP000235965"/>
    </source>
</evidence>
<dbReference type="GO" id="GO:0003676">
    <property type="term" value="F:nucleic acid binding"/>
    <property type="evidence" value="ECO:0007669"/>
    <property type="project" value="InterPro"/>
</dbReference>
<keyword evidence="4 5" id="KW-0808">Transferase</keyword>
<dbReference type="AlphaFoldDB" id="A0A2J7QW40"/>
<dbReference type="PROSITE" id="PS00092">
    <property type="entry name" value="N6_MTASE"/>
    <property type="match status" value="1"/>
</dbReference>
<evidence type="ECO:0000256" key="4">
    <source>
        <dbReference type="ARBA" id="ARBA00022679"/>
    </source>
</evidence>
<dbReference type="InterPro" id="IPR041370">
    <property type="entry name" value="Mlase_EEF1AKMT1/ZCCHC4"/>
</dbReference>
<comment type="caution">
    <text evidence="6">The sequence shown here is derived from an EMBL/GenBank/DDBJ whole genome shotgun (WGS) entry which is preliminary data.</text>
</comment>
<accession>A0A2J7QW40</accession>
<gene>
    <name evidence="6" type="primary">eef1akmt1</name>
    <name evidence="6" type="ORF">B7P43_G04479</name>
</gene>
<dbReference type="Pfam" id="PF10237">
    <property type="entry name" value="N6-adenineMlase"/>
    <property type="match status" value="1"/>
</dbReference>
<dbReference type="Proteomes" id="UP000235965">
    <property type="component" value="Unassembled WGS sequence"/>
</dbReference>
<dbReference type="PANTHER" id="PTHR13200:SF0">
    <property type="entry name" value="EEF1A LYSINE METHYLTRANSFERASE 1"/>
    <property type="match status" value="1"/>
</dbReference>
<dbReference type="GO" id="GO:0005737">
    <property type="term" value="C:cytoplasm"/>
    <property type="evidence" value="ECO:0007669"/>
    <property type="project" value="UniProtKB-SubCell"/>
</dbReference>
<dbReference type="OrthoDB" id="206354at2759"/>
<evidence type="ECO:0000313" key="6">
    <source>
        <dbReference type="EMBL" id="PNF32809.1"/>
    </source>
</evidence>
<dbReference type="HAMAP" id="MF_03187">
    <property type="entry name" value="Methyltr_EFM5"/>
    <property type="match status" value="1"/>
</dbReference>
<evidence type="ECO:0000256" key="3">
    <source>
        <dbReference type="ARBA" id="ARBA00022603"/>
    </source>
</evidence>
<evidence type="ECO:0000256" key="2">
    <source>
        <dbReference type="ARBA" id="ARBA00022490"/>
    </source>
</evidence>
<proteinExistence type="inferred from homology"/>
<comment type="similarity">
    <text evidence="5">Belongs to the class I-like SAM-binding methyltransferase superfamily. EFM5 family.</text>
</comment>
<protein>
    <recommendedName>
        <fullName evidence="5">Protein-lysine N-methyltransferase B7P43_G04479</fullName>
        <ecNumber evidence="5">2.1.1.-</ecNumber>
    </recommendedName>
</protein>